<evidence type="ECO:0000256" key="1">
    <source>
        <dbReference type="SAM" id="SignalP"/>
    </source>
</evidence>
<proteinExistence type="predicted"/>
<dbReference type="RefSeq" id="WP_344129780.1">
    <property type="nucleotide sequence ID" value="NZ_BAAALT010000061.1"/>
</dbReference>
<dbReference type="Pfam" id="PF17164">
    <property type="entry name" value="DUF5122"/>
    <property type="match status" value="1"/>
</dbReference>
<evidence type="ECO:0008006" key="4">
    <source>
        <dbReference type="Google" id="ProtNLM"/>
    </source>
</evidence>
<dbReference type="Proteomes" id="UP001500218">
    <property type="component" value="Unassembled WGS sequence"/>
</dbReference>
<accession>A0ABP4Y466</accession>
<organism evidence="2 3">
    <name type="scientific">Luedemannella flava</name>
    <dbReference type="NCBI Taxonomy" id="349316"/>
    <lineage>
        <taxon>Bacteria</taxon>
        <taxon>Bacillati</taxon>
        <taxon>Actinomycetota</taxon>
        <taxon>Actinomycetes</taxon>
        <taxon>Micromonosporales</taxon>
        <taxon>Micromonosporaceae</taxon>
        <taxon>Luedemannella</taxon>
    </lineage>
</organism>
<feature type="chain" id="PRO_5045785786" description="PKD domain containing protein" evidence="1">
    <location>
        <begin position="29"/>
        <end position="422"/>
    </location>
</feature>
<keyword evidence="1" id="KW-0732">Signal</keyword>
<evidence type="ECO:0000313" key="2">
    <source>
        <dbReference type="EMBL" id="GAA1801961.1"/>
    </source>
</evidence>
<evidence type="ECO:0000313" key="3">
    <source>
        <dbReference type="Proteomes" id="UP001500218"/>
    </source>
</evidence>
<dbReference type="SUPFAM" id="SSF50998">
    <property type="entry name" value="Quinoprotein alcohol dehydrogenase-like"/>
    <property type="match status" value="1"/>
</dbReference>
<dbReference type="InterPro" id="IPR013431">
    <property type="entry name" value="Delta_60_rpt"/>
</dbReference>
<name>A0ABP4Y466_9ACTN</name>
<dbReference type="InterPro" id="IPR011047">
    <property type="entry name" value="Quinoprotein_ADH-like_sf"/>
</dbReference>
<sequence length="422" mass="44687">MRWPTTAVPIIVAALALTGALAAAPAHADMGQNGVVSPDPVNWTPHVLDGTVYAIVQIGPTVVVGGDFNDVQDGRTGRVIRQPYLFAFDVRSGAILPFWPRFDGPVLALTPGPTGTVLAGGSFAYVNGGFRRGLALMSLWTGDAVPSFRATINGGDVRTLATHGGEVYVGGTFGAIGGYRRTGLARILASTGAVDQDFALEIAGGRFNRAKIEDLALSPAGDRLVAIGALSRVDGWLRPQLAMIDTGARPARLSSWFTEVYAPPCRAGFDTYLRAVDFSPDGRYFVVVTTGRASRPDRMCDTAARFETGGVGSQVPTWVNHTGGDSLYAVSVTGSAVYVGGHQRWMNNPYGYERPGPGAVNRPGIAALDPRNGGALYWNPTRSRGVGTRALVATRDGLFVGSDTDRLGGEYHARLGMFPLYR</sequence>
<reference evidence="3" key="1">
    <citation type="journal article" date="2019" name="Int. J. Syst. Evol. Microbiol.">
        <title>The Global Catalogue of Microorganisms (GCM) 10K type strain sequencing project: providing services to taxonomists for standard genome sequencing and annotation.</title>
        <authorList>
            <consortium name="The Broad Institute Genomics Platform"/>
            <consortium name="The Broad Institute Genome Sequencing Center for Infectious Disease"/>
            <person name="Wu L."/>
            <person name="Ma J."/>
        </authorList>
    </citation>
    <scope>NUCLEOTIDE SEQUENCE [LARGE SCALE GENOMIC DNA]</scope>
    <source>
        <strain evidence="3">JCM 13250</strain>
    </source>
</reference>
<protein>
    <recommendedName>
        <fullName evidence="4">PKD domain containing protein</fullName>
    </recommendedName>
</protein>
<feature type="signal peptide" evidence="1">
    <location>
        <begin position="1"/>
        <end position="28"/>
    </location>
</feature>
<gene>
    <name evidence="2" type="ORF">GCM10009682_24810</name>
</gene>
<dbReference type="EMBL" id="BAAALT010000061">
    <property type="protein sequence ID" value="GAA1801961.1"/>
    <property type="molecule type" value="Genomic_DNA"/>
</dbReference>
<keyword evidence="3" id="KW-1185">Reference proteome</keyword>
<comment type="caution">
    <text evidence="2">The sequence shown here is derived from an EMBL/GenBank/DDBJ whole genome shotgun (WGS) entry which is preliminary data.</text>
</comment>